<dbReference type="Pfam" id="PF06037">
    <property type="entry name" value="DUF922"/>
    <property type="match status" value="1"/>
</dbReference>
<dbReference type="EMBL" id="NVVJ01000052">
    <property type="protein sequence ID" value="PCJ22725.1"/>
    <property type="molecule type" value="Genomic_DNA"/>
</dbReference>
<sequence length="222" mass="25501">MRAIFVLLILGLSQSSLAGKSTRTEYYAIFGSTASELLNEMSSKGPEGFDGLTHHETRYSYRTKMINGRCRISQRSMDLDIIYTMPRWENQASADTKLQTRWKAWYRLLEQHEQRHGAIAESGYADILSGWQRIGSSDNCQDIKNQVEQVYNSIRARVRQQNAEYDQTTNHGQSEGITFKLLAGEDEKNSDPEFEDGNTNFGWLAFAALIGTLFYIRKSRYR</sequence>
<evidence type="ECO:0000256" key="2">
    <source>
        <dbReference type="SAM" id="SignalP"/>
    </source>
</evidence>
<dbReference type="InterPro" id="IPR010321">
    <property type="entry name" value="DUF922"/>
</dbReference>
<feature type="chain" id="PRO_5012788676" description="DUF922 domain-containing protein" evidence="2">
    <location>
        <begin position="19"/>
        <end position="222"/>
    </location>
</feature>
<evidence type="ECO:0000313" key="4">
    <source>
        <dbReference type="Proteomes" id="UP000218327"/>
    </source>
</evidence>
<accession>A0A2A5AU05</accession>
<evidence type="ECO:0008006" key="5">
    <source>
        <dbReference type="Google" id="ProtNLM"/>
    </source>
</evidence>
<comment type="caution">
    <text evidence="3">The sequence shown here is derived from an EMBL/GenBank/DDBJ whole genome shotgun (WGS) entry which is preliminary data.</text>
</comment>
<protein>
    <recommendedName>
        <fullName evidence="5">DUF922 domain-containing protein</fullName>
    </recommendedName>
</protein>
<keyword evidence="1" id="KW-1133">Transmembrane helix</keyword>
<organism evidence="3 4">
    <name type="scientific">SAR86 cluster bacterium</name>
    <dbReference type="NCBI Taxonomy" id="2030880"/>
    <lineage>
        <taxon>Bacteria</taxon>
        <taxon>Pseudomonadati</taxon>
        <taxon>Pseudomonadota</taxon>
        <taxon>Gammaproteobacteria</taxon>
        <taxon>SAR86 cluster</taxon>
    </lineage>
</organism>
<dbReference type="Proteomes" id="UP000218327">
    <property type="component" value="Unassembled WGS sequence"/>
</dbReference>
<dbReference type="AlphaFoldDB" id="A0A2A5AU05"/>
<keyword evidence="1" id="KW-0472">Membrane</keyword>
<evidence type="ECO:0000256" key="1">
    <source>
        <dbReference type="SAM" id="Phobius"/>
    </source>
</evidence>
<feature type="transmembrane region" description="Helical" evidence="1">
    <location>
        <begin position="200"/>
        <end position="216"/>
    </location>
</feature>
<feature type="signal peptide" evidence="2">
    <location>
        <begin position="1"/>
        <end position="18"/>
    </location>
</feature>
<gene>
    <name evidence="3" type="ORF">COA96_13565</name>
</gene>
<evidence type="ECO:0000313" key="3">
    <source>
        <dbReference type="EMBL" id="PCJ22725.1"/>
    </source>
</evidence>
<name>A0A2A5AU05_9GAMM</name>
<keyword evidence="2" id="KW-0732">Signal</keyword>
<proteinExistence type="predicted"/>
<reference evidence="4" key="1">
    <citation type="submission" date="2017-08" db="EMBL/GenBank/DDBJ databases">
        <title>A dynamic microbial community with high functional redundancy inhabits the cold, oxic subseafloor aquifer.</title>
        <authorList>
            <person name="Tully B.J."/>
            <person name="Wheat C.G."/>
            <person name="Glazer B.T."/>
            <person name="Huber J.A."/>
        </authorList>
    </citation>
    <scope>NUCLEOTIDE SEQUENCE [LARGE SCALE GENOMIC DNA]</scope>
</reference>
<keyword evidence="1" id="KW-0812">Transmembrane</keyword>